<evidence type="ECO:0000313" key="3">
    <source>
        <dbReference type="EMBL" id="MCF2501089.1"/>
    </source>
</evidence>
<dbReference type="RefSeq" id="WP_235179344.1">
    <property type="nucleotide sequence ID" value="NZ_JAKFFV010000016.1"/>
</dbReference>
<gene>
    <name evidence="3" type="ORF">L0661_22395</name>
</gene>
<dbReference type="GO" id="GO:0004866">
    <property type="term" value="F:endopeptidase inhibitor activity"/>
    <property type="evidence" value="ECO:0007669"/>
    <property type="project" value="InterPro"/>
</dbReference>
<reference evidence="3" key="1">
    <citation type="submission" date="2022-01" db="EMBL/GenBank/DDBJ databases">
        <title>Novel species in genus Dyadobacter.</title>
        <authorList>
            <person name="Ma C."/>
        </authorList>
    </citation>
    <scope>NUCLEOTIDE SEQUENCE</scope>
    <source>
        <strain evidence="3">CY357</strain>
    </source>
</reference>
<evidence type="ECO:0000259" key="2">
    <source>
        <dbReference type="SMART" id="SM01360"/>
    </source>
</evidence>
<dbReference type="SMART" id="SM01360">
    <property type="entry name" value="A2M"/>
    <property type="match status" value="1"/>
</dbReference>
<dbReference type="Pfam" id="PF17973">
    <property type="entry name" value="bMG10"/>
    <property type="match status" value="1"/>
</dbReference>
<dbReference type="InterPro" id="IPR008930">
    <property type="entry name" value="Terpenoid_cyclase/PrenylTrfase"/>
</dbReference>
<dbReference type="Pfam" id="PF00207">
    <property type="entry name" value="A2M"/>
    <property type="match status" value="1"/>
</dbReference>
<dbReference type="InterPro" id="IPR041246">
    <property type="entry name" value="Bact_MG10"/>
</dbReference>
<accession>A0A9X1QHR6</accession>
<evidence type="ECO:0000313" key="4">
    <source>
        <dbReference type="Proteomes" id="UP001139411"/>
    </source>
</evidence>
<sequence>MTAFRAYFPYFITFFICYLPMHANGQEKLKNYDAQWKIVEAHEQKKLPKSALEEVRKIYDLAKKEKQEAQVIKAAVYMVTLQAETREDHQTTAIKELEKEVAESKGPAKSILTNLLASTYYGYYNRIRWQLYQRTATLNFIKEDISTWSAEDFHAKIASLYLASIADEALLKQAKLETYDAIITKGNMRKLRPTLYDLLTNSALQYFSNDERDIKKPAYAFEIDKASAFDPAADFIHRKFETKDSTSLEFFALQLYQKLIAFHSNDTQPDALIDIDLQRLQFVRQKSVHPDAESRYYMAINHVAEQYAQTPAATQAWYLMAAYHDSFGNTFKANGDTTHRFAKVKAAEICEKVIKENPETEGGINAYNLLNSIKRQELQFIAEHVNIPEKPFLALVHYKNLSSVFLKIVKATEEIKRSVDKNDINETFRLLHKAPALRSWEQKLPDMKDYQQHGVEIKVDGLPRGEYMLIASSQAHSLDRNFISGFKPLYVSNISYVQRDEDYFILDRDSGQPLAGANASIWNSVYDYKTSSYIKTKQSSYITDKNGYFKQKENTKRPQSQGVLLEVTHGNDHLFIQQPVHTYYNTNIDTARSAHSAIYLFTDRSLYRPGQTVYYKGIAAKGKTVLQDQREQIKVVLKNANGEVVEKATKTVNDFGSFSGSFVLPSGTLNGQFSIVANDRDVTAFHVEEYKRPRFAVQFDTLRASYQLGDSIKVSGTGTAYAGNQIDGAKVVYRVVRSERYLYPWIYKSRYFPIAAPMEIAHGETVTDASGKFHIAFEAIPNLRAKQDLEPVFNFTVYADITDINGETRSAQTNVNVGYKSILVKTDIPETIEINKLSDFKIRTENMNGTFVPSPVTVKITRLSPENRLIRPRYWERPDVFVMTKPEFIAAFPNDEYDQETDKENWPEQSVVFQKTAQINEKEPFQLDKTKLAAGVYKIEITAKDERNAEVKDIKYMEVIDPANNTLIYPQYIQAKGSTTIEPGEKTNIQLATSAENAFVITSSGKKSKPDNFSFFKLNAERKSFDITATETDRGGFGVDYLFVKHNRVHQYQDFVSVPWTNKDLKIVYQTFRDKTLPGSKEKWTVKISGYKQDKVAAEMLAGMYDASLDQFYQHEWHKPDHWPVSPGLARWENGLSFIYKDAQVLYSGAEPYKHFEKRYDNLLGPDYGDNGIILRLSGRASGLSGGGRNVRNRSMVMSAPMSANVTSEEEVKEAVVAKKIPFGEDAAALNEVVQVGYGVQQKKDKLNTIPPASPRKNFNETAFFLPDLKTDKDGSITFSFTMPEALTRWKFQALAHTKELALGYSSKEIITQKELMVQPNPPRFLREGDQITFATKVVNLSDRSLKGKISLQLMDTESNEAIDGLFANVGNAKDFNVAAGQSTVAQFAISIPKPYSKTVTWRIVASSGNLSDGEENTLPVLSNRMLVTETLPLALRGTGSKQFKMEKLINSGSSKTLTNQSVTVEYTSNPAWYAVQALPYLMEFPYDCAEQTWNRYYANSMAANIVASSSRIARVFETWRKSDTTALLSNLQKNQELKALLLEETPWVLAVKTESEQKKNIALLFDLLRMTNELSSAIEKLQQLQNPDGSFSWFKGGPDDRYMTQYIVSGIGHLRKANAVQKSQEEQITVIIKATIPYLDARIIDDYNDLIKHKANLKEYTPSTLVTQYLYMRSFFPDQPVPAASQKAYRYFMERAKLTWNIQTKYMQGLISIALHRSGDKTTPVAILKSLKQTAIINEELGMYWKTNQRGWWWHEAPVERQALLIEAFQEIGNDVAAVNDMKTWLLKNKQTNNWESTKATAEACYALLMTGNNWLTDDRTISVHLGDTKVEAEKTEAGTGYFKTRIEGSKVNAGMGNIEVRVNGEKSTASAPSWGAVYWQYFEDLDKITYSETPLKLSKKLFIEKNSDSGPVLTPVNPDDILHVGDKVKVRIELRADRDMEYVHMKDMRASGFEPVNVLSSYKWQGGLGYYESTKDASTNFFFSTLHKGTYVFEYPLFINQEGDFSNGITTIQCMYAPEFTAHSEGIRVRVGK</sequence>
<dbReference type="Proteomes" id="UP001139411">
    <property type="component" value="Unassembled WGS sequence"/>
</dbReference>
<dbReference type="Gene3D" id="2.60.40.1930">
    <property type="match status" value="1"/>
</dbReference>
<proteinExistence type="inferred from homology"/>
<name>A0A9X1QHR6_9BACT</name>
<evidence type="ECO:0000256" key="1">
    <source>
        <dbReference type="ARBA" id="ARBA00010556"/>
    </source>
</evidence>
<comment type="similarity">
    <text evidence="1">Belongs to the protease inhibitor I39 (alpha-2-macroglobulin) family. Bacterial alpha-2-macroglobulin subfamily.</text>
</comment>
<comment type="caution">
    <text evidence="3">The sequence shown here is derived from an EMBL/GenBank/DDBJ whole genome shotgun (WGS) entry which is preliminary data.</text>
</comment>
<dbReference type="Gene3D" id="1.50.10.20">
    <property type="match status" value="1"/>
</dbReference>
<dbReference type="InterPro" id="IPR051802">
    <property type="entry name" value="YfhM-like"/>
</dbReference>
<dbReference type="EMBL" id="JAKFFV010000016">
    <property type="protein sequence ID" value="MCF2501089.1"/>
    <property type="molecule type" value="Genomic_DNA"/>
</dbReference>
<dbReference type="PANTHER" id="PTHR40094:SF1">
    <property type="entry name" value="UBIQUITIN DOMAIN-CONTAINING PROTEIN"/>
    <property type="match status" value="1"/>
</dbReference>
<dbReference type="InterPro" id="IPR001599">
    <property type="entry name" value="Macroglobln_a2"/>
</dbReference>
<organism evidence="3 4">
    <name type="scientific">Dyadobacter chenhuakuii</name>
    <dbReference type="NCBI Taxonomy" id="2909339"/>
    <lineage>
        <taxon>Bacteria</taxon>
        <taxon>Pseudomonadati</taxon>
        <taxon>Bacteroidota</taxon>
        <taxon>Cytophagia</taxon>
        <taxon>Cytophagales</taxon>
        <taxon>Spirosomataceae</taxon>
        <taxon>Dyadobacter</taxon>
    </lineage>
</organism>
<protein>
    <submittedName>
        <fullName evidence="3">MG2 domain-containing protein</fullName>
    </submittedName>
</protein>
<dbReference type="Pfam" id="PF01835">
    <property type="entry name" value="MG2"/>
    <property type="match status" value="1"/>
</dbReference>
<feature type="domain" description="Alpha-2-macroglobulin" evidence="2">
    <location>
        <begin position="1262"/>
        <end position="1352"/>
    </location>
</feature>
<dbReference type="InterPro" id="IPR002890">
    <property type="entry name" value="MG2"/>
</dbReference>
<dbReference type="PANTHER" id="PTHR40094">
    <property type="entry name" value="ALPHA-2-MACROGLOBULIN HOMOLOG"/>
    <property type="match status" value="1"/>
</dbReference>
<dbReference type="SUPFAM" id="SSF48239">
    <property type="entry name" value="Terpenoid cyclases/Protein prenyltransferases"/>
    <property type="match status" value="1"/>
</dbReference>